<comment type="subcellular location">
    <subcellularLocation>
        <location evidence="1">Membrane</location>
        <topology evidence="1">Multi-pass membrane protein</topology>
    </subcellularLocation>
</comment>
<organism evidence="8 9">
    <name type="scientific">Candidatus Scatousia excrementigallinarum</name>
    <dbReference type="NCBI Taxonomy" id="2840935"/>
    <lineage>
        <taxon>Bacteria</taxon>
        <taxon>Candidatus Scatousia</taxon>
    </lineage>
</organism>
<dbReference type="InterPro" id="IPR023271">
    <property type="entry name" value="Aquaporin-like"/>
</dbReference>
<dbReference type="PANTHER" id="PTHR45724">
    <property type="entry name" value="AQUAPORIN NIP2-1"/>
    <property type="match status" value="1"/>
</dbReference>
<dbReference type="GO" id="GO:0015267">
    <property type="term" value="F:channel activity"/>
    <property type="evidence" value="ECO:0007669"/>
    <property type="project" value="InterPro"/>
</dbReference>
<dbReference type="EMBL" id="DVIU01000207">
    <property type="protein sequence ID" value="HIS37041.1"/>
    <property type="molecule type" value="Genomic_DNA"/>
</dbReference>
<keyword evidence="4 7" id="KW-1133">Transmembrane helix</keyword>
<dbReference type="Proteomes" id="UP000823928">
    <property type="component" value="Unassembled WGS sequence"/>
</dbReference>
<feature type="transmembrane region" description="Helical" evidence="7">
    <location>
        <begin position="185"/>
        <end position="207"/>
    </location>
</feature>
<evidence type="ECO:0000256" key="5">
    <source>
        <dbReference type="ARBA" id="ARBA00023136"/>
    </source>
</evidence>
<reference evidence="8" key="2">
    <citation type="journal article" date="2021" name="PeerJ">
        <title>Extensive microbial diversity within the chicken gut microbiome revealed by metagenomics and culture.</title>
        <authorList>
            <person name="Gilroy R."/>
            <person name="Ravi A."/>
            <person name="Getino M."/>
            <person name="Pursley I."/>
            <person name="Horton D.L."/>
            <person name="Alikhan N.F."/>
            <person name="Baker D."/>
            <person name="Gharbi K."/>
            <person name="Hall N."/>
            <person name="Watson M."/>
            <person name="Adriaenssens E.M."/>
            <person name="Foster-Nyarko E."/>
            <person name="Jarju S."/>
            <person name="Secka A."/>
            <person name="Antonio M."/>
            <person name="Oren A."/>
            <person name="Chaudhuri R.R."/>
            <person name="La Ragione R."/>
            <person name="Hildebrand F."/>
            <person name="Pallen M.J."/>
        </authorList>
    </citation>
    <scope>NUCLEOTIDE SEQUENCE</scope>
    <source>
        <strain evidence="8">6276</strain>
    </source>
</reference>
<keyword evidence="2 6" id="KW-0813">Transport</keyword>
<evidence type="ECO:0000313" key="9">
    <source>
        <dbReference type="Proteomes" id="UP000823928"/>
    </source>
</evidence>
<feature type="transmembrane region" description="Helical" evidence="7">
    <location>
        <begin position="9"/>
        <end position="29"/>
    </location>
</feature>
<dbReference type="Pfam" id="PF00230">
    <property type="entry name" value="MIP"/>
    <property type="match status" value="1"/>
</dbReference>
<reference evidence="8" key="1">
    <citation type="submission" date="2020-10" db="EMBL/GenBank/DDBJ databases">
        <authorList>
            <person name="Gilroy R."/>
        </authorList>
    </citation>
    <scope>NUCLEOTIDE SEQUENCE</scope>
    <source>
        <strain evidence="8">6276</strain>
    </source>
</reference>
<dbReference type="Gene3D" id="1.20.1080.10">
    <property type="entry name" value="Glycerol uptake facilitator protein"/>
    <property type="match status" value="1"/>
</dbReference>
<feature type="transmembrane region" description="Helical" evidence="7">
    <location>
        <begin position="78"/>
        <end position="99"/>
    </location>
</feature>
<gene>
    <name evidence="8" type="ORF">IAC10_10515</name>
</gene>
<evidence type="ECO:0000256" key="3">
    <source>
        <dbReference type="ARBA" id="ARBA00022692"/>
    </source>
</evidence>
<dbReference type="AlphaFoldDB" id="A0A9D1JNI3"/>
<feature type="transmembrane region" description="Helical" evidence="7">
    <location>
        <begin position="145"/>
        <end position="165"/>
    </location>
</feature>
<dbReference type="PRINTS" id="PR00783">
    <property type="entry name" value="MINTRINSICP"/>
</dbReference>
<evidence type="ECO:0000256" key="4">
    <source>
        <dbReference type="ARBA" id="ARBA00022989"/>
    </source>
</evidence>
<feature type="transmembrane region" description="Helical" evidence="7">
    <location>
        <begin position="111"/>
        <end position="133"/>
    </location>
</feature>
<comment type="caution">
    <text evidence="8">The sequence shown here is derived from an EMBL/GenBank/DDBJ whole genome shotgun (WGS) entry which is preliminary data.</text>
</comment>
<dbReference type="SUPFAM" id="SSF81338">
    <property type="entry name" value="Aquaporin-like"/>
    <property type="match status" value="1"/>
</dbReference>
<comment type="similarity">
    <text evidence="6">Belongs to the MIP/aquaporin (TC 1.A.8) family.</text>
</comment>
<keyword evidence="3 6" id="KW-0812">Transmembrane</keyword>
<name>A0A9D1JNI3_9BACT</name>
<dbReference type="InterPro" id="IPR000425">
    <property type="entry name" value="MIP"/>
</dbReference>
<dbReference type="InterPro" id="IPR022357">
    <property type="entry name" value="MIP_CS"/>
</dbReference>
<accession>A0A9D1JNI3</accession>
<dbReference type="PANTHER" id="PTHR45724:SF13">
    <property type="entry name" value="AQUAPORIN NIP1-1-RELATED"/>
    <property type="match status" value="1"/>
</dbReference>
<proteinExistence type="inferred from homology"/>
<evidence type="ECO:0000256" key="7">
    <source>
        <dbReference type="SAM" id="Phobius"/>
    </source>
</evidence>
<dbReference type="GO" id="GO:0016020">
    <property type="term" value="C:membrane"/>
    <property type="evidence" value="ECO:0007669"/>
    <property type="project" value="UniProtKB-SubCell"/>
</dbReference>
<keyword evidence="5 7" id="KW-0472">Membrane</keyword>
<evidence type="ECO:0000256" key="2">
    <source>
        <dbReference type="ARBA" id="ARBA00022448"/>
    </source>
</evidence>
<feature type="transmembrane region" description="Helical" evidence="7">
    <location>
        <begin position="35"/>
        <end position="57"/>
    </location>
</feature>
<protein>
    <submittedName>
        <fullName evidence="8">Aquaporin</fullName>
    </submittedName>
</protein>
<sequence>MMKENLRKYLVEFIGTFFLVFTVGSTLLFGGSGVVPPVAIGFALMIMVYAGGHISGGHYNPAVSLAAVIRGALPASQWLPYAVAQVVGGVAAAFVVNYLVSPELYSRGADFNISGLIIGEFLFTFALCYVVLLTATSRAVNGNSYYGLAIGSAVMVGAFSVGGTICPGAFNPAVALSLGIMHAAFWKIAAITVIVNLIAAVAAAVTFKAVTYNE</sequence>
<dbReference type="PROSITE" id="PS00221">
    <property type="entry name" value="MIP"/>
    <property type="match status" value="1"/>
</dbReference>
<evidence type="ECO:0000313" key="8">
    <source>
        <dbReference type="EMBL" id="HIS37041.1"/>
    </source>
</evidence>
<evidence type="ECO:0000256" key="6">
    <source>
        <dbReference type="RuleBase" id="RU000477"/>
    </source>
</evidence>
<evidence type="ECO:0000256" key="1">
    <source>
        <dbReference type="ARBA" id="ARBA00004141"/>
    </source>
</evidence>
<dbReference type="InterPro" id="IPR034294">
    <property type="entry name" value="Aquaporin_transptr"/>
</dbReference>